<dbReference type="Gene3D" id="3.90.550.10">
    <property type="entry name" value="Spore Coat Polysaccharide Biosynthesis Protein SpsA, Chain A"/>
    <property type="match status" value="1"/>
</dbReference>
<reference evidence="8" key="1">
    <citation type="submission" date="2020-06" db="EMBL/GenBank/DDBJ databases">
        <title>Paenibacillus sp. nov., isolated from soil.</title>
        <authorList>
            <person name="Seo Y.L."/>
        </authorList>
    </citation>
    <scope>NUCLEOTIDE SEQUENCE [LARGE SCALE GENOMIC DNA]</scope>
    <source>
        <strain evidence="8">JW14</strain>
    </source>
</reference>
<feature type="domain" description="Galactosyltransferase C-terminal" evidence="7">
    <location>
        <begin position="174"/>
        <end position="227"/>
    </location>
</feature>
<sequence length="287" mass="33728">MSISIVIVNYNTKEITSRCVDSFLYNRVDDNDVEIIIVDNASTDGSSIYLQEKYSQRENIRIILNEKNLGFGLANNIGVKVAKGNYIAFANSDTYVESFNFKNLITCFEEQKNIGALSCKILYPNGSIQTLGFNFPSLWNDFKLNALFWNYKFMKKIRYRKYKNKGLIERDWVSGCFFICKKELFKEVNGFDSSIFMYAEDLDICARFFSLGCRNFVYDKEQIYHLHGQSSINSKVSFKKMLKSKKNYYYVMRKNKLVIWPGVIYLMHLIHLIGLFLFKRFRQILLK</sequence>
<dbReference type="AlphaFoldDB" id="A0A850EJQ9"/>
<evidence type="ECO:0000256" key="3">
    <source>
        <dbReference type="ARBA" id="ARBA00022676"/>
    </source>
</evidence>
<accession>A0A850EJQ9</accession>
<keyword evidence="5" id="KW-1133">Transmembrane helix</keyword>
<organism evidence="8 9">
    <name type="scientific">Paenibacillus agri</name>
    <dbReference type="NCBI Taxonomy" id="2744309"/>
    <lineage>
        <taxon>Bacteria</taxon>
        <taxon>Bacillati</taxon>
        <taxon>Bacillota</taxon>
        <taxon>Bacilli</taxon>
        <taxon>Bacillales</taxon>
        <taxon>Paenibacillaceae</taxon>
        <taxon>Paenibacillus</taxon>
    </lineage>
</organism>
<keyword evidence="3" id="KW-0328">Glycosyltransferase</keyword>
<dbReference type="Pfam" id="PF00535">
    <property type="entry name" value="Glycos_transf_2"/>
    <property type="match status" value="1"/>
</dbReference>
<keyword evidence="9" id="KW-1185">Reference proteome</keyword>
<dbReference type="CDD" id="cd04186">
    <property type="entry name" value="GT_2_like_c"/>
    <property type="match status" value="1"/>
</dbReference>
<keyword evidence="5" id="KW-0812">Transmembrane</keyword>
<comment type="pathway">
    <text evidence="1">Cell wall biogenesis; cell wall polysaccharide biosynthesis.</text>
</comment>
<evidence type="ECO:0000313" key="8">
    <source>
        <dbReference type="EMBL" id="NUU59624.1"/>
    </source>
</evidence>
<dbReference type="InterPro" id="IPR029044">
    <property type="entry name" value="Nucleotide-diphossugar_trans"/>
</dbReference>
<dbReference type="GO" id="GO:0016757">
    <property type="term" value="F:glycosyltransferase activity"/>
    <property type="evidence" value="ECO:0007669"/>
    <property type="project" value="UniProtKB-KW"/>
</dbReference>
<evidence type="ECO:0000256" key="2">
    <source>
        <dbReference type="ARBA" id="ARBA00006739"/>
    </source>
</evidence>
<dbReference type="Proteomes" id="UP000564806">
    <property type="component" value="Unassembled WGS sequence"/>
</dbReference>
<proteinExistence type="inferred from homology"/>
<protein>
    <submittedName>
        <fullName evidence="8">Glycosyltransferase family 2 protein</fullName>
    </submittedName>
</protein>
<evidence type="ECO:0000256" key="1">
    <source>
        <dbReference type="ARBA" id="ARBA00004776"/>
    </source>
</evidence>
<evidence type="ECO:0000313" key="9">
    <source>
        <dbReference type="Proteomes" id="UP000564806"/>
    </source>
</evidence>
<dbReference type="PANTHER" id="PTHR43179:SF12">
    <property type="entry name" value="GALACTOFURANOSYLTRANSFERASE GLFT2"/>
    <property type="match status" value="1"/>
</dbReference>
<dbReference type="InterPro" id="IPR001173">
    <property type="entry name" value="Glyco_trans_2-like"/>
</dbReference>
<feature type="transmembrane region" description="Helical" evidence="5">
    <location>
        <begin position="257"/>
        <end position="278"/>
    </location>
</feature>
<feature type="domain" description="Glycosyltransferase 2-like" evidence="6">
    <location>
        <begin position="4"/>
        <end position="153"/>
    </location>
</feature>
<dbReference type="SUPFAM" id="SSF53448">
    <property type="entry name" value="Nucleotide-diphospho-sugar transferases"/>
    <property type="match status" value="1"/>
</dbReference>
<dbReference type="Pfam" id="PF02709">
    <property type="entry name" value="Glyco_transf_7C"/>
    <property type="match status" value="1"/>
</dbReference>
<evidence type="ECO:0000256" key="4">
    <source>
        <dbReference type="ARBA" id="ARBA00022679"/>
    </source>
</evidence>
<dbReference type="EMBL" id="JABWCS010000190">
    <property type="protein sequence ID" value="NUU59624.1"/>
    <property type="molecule type" value="Genomic_DNA"/>
</dbReference>
<comment type="caution">
    <text evidence="8">The sequence shown here is derived from an EMBL/GenBank/DDBJ whole genome shotgun (WGS) entry which is preliminary data.</text>
</comment>
<evidence type="ECO:0000259" key="6">
    <source>
        <dbReference type="Pfam" id="PF00535"/>
    </source>
</evidence>
<comment type="similarity">
    <text evidence="2">Belongs to the glycosyltransferase 2 family.</text>
</comment>
<dbReference type="PANTHER" id="PTHR43179">
    <property type="entry name" value="RHAMNOSYLTRANSFERASE WBBL"/>
    <property type="match status" value="1"/>
</dbReference>
<keyword evidence="5" id="KW-0472">Membrane</keyword>
<evidence type="ECO:0000259" key="7">
    <source>
        <dbReference type="Pfam" id="PF02709"/>
    </source>
</evidence>
<keyword evidence="4 8" id="KW-0808">Transferase</keyword>
<gene>
    <name evidence="8" type="ORF">HPT30_04555</name>
</gene>
<dbReference type="InterPro" id="IPR027791">
    <property type="entry name" value="Galactosyl_T_C"/>
</dbReference>
<dbReference type="RefSeq" id="WP_175370294.1">
    <property type="nucleotide sequence ID" value="NZ_JABWCS010000190.1"/>
</dbReference>
<evidence type="ECO:0000256" key="5">
    <source>
        <dbReference type="SAM" id="Phobius"/>
    </source>
</evidence>
<name>A0A850EJQ9_9BACL</name>